<evidence type="ECO:0000313" key="2">
    <source>
        <dbReference type="EMBL" id="JAV45215.1"/>
    </source>
</evidence>
<evidence type="ECO:0000256" key="1">
    <source>
        <dbReference type="SAM" id="MobiDB-lite"/>
    </source>
</evidence>
<name>A0A1S8ACQ5_CITLI</name>
<protein>
    <submittedName>
        <fullName evidence="2">Uncharacterized protein</fullName>
    </submittedName>
</protein>
<reference evidence="2" key="1">
    <citation type="submission" date="2016-12" db="EMBL/GenBank/DDBJ databases">
        <title>Transcriptomic, proteomic, and metabolomic analysis of Citrus limon response to graft inoculation by Candidatus Liberibacter asiaticus.</title>
        <authorList>
            <person name="Ramsey J."/>
            <person name="Chin E."/>
            <person name="Chavez J."/>
            <person name="Saha S."/>
            <person name="Mischuk D."/>
            <person name="Mahoney J."/>
            <person name="Mohr J."/>
            <person name="Robison F."/>
            <person name="Godfrey K."/>
            <person name="Levesque C."/>
            <person name="Foster L."/>
            <person name="Xu Y."/>
            <person name="Strickler S."/>
            <person name="Fernandez-Pozo N."/>
            <person name="Polek M.L."/>
            <person name="Giovannoni J."/>
            <person name="Mueller L.A."/>
            <person name="Slupsky C."/>
            <person name="Bruce J."/>
            <person name="Cilia M."/>
        </authorList>
    </citation>
    <scope>NUCLEOTIDE SEQUENCE</scope>
</reference>
<accession>A0A1S8ACQ5</accession>
<dbReference type="AlphaFoldDB" id="A0A1S8ACQ5"/>
<sequence length="159" mass="18152">MAKSSWAARKRKFVPSRNPIPPRKTSKFERIHFPTAPLAKHFETHFMGCKVETKRIHDKAITGIDFYKKNKELIKTPTSKNQDTLVAPEHDRMLNDVYPLDQLPDFRLGAKPPPPRRGSISQPLVKFNSEKHEMDTDQPQALEDPPASDGLMQQLVGEV</sequence>
<feature type="region of interest" description="Disordered" evidence="1">
    <location>
        <begin position="105"/>
        <end position="159"/>
    </location>
</feature>
<feature type="region of interest" description="Disordered" evidence="1">
    <location>
        <begin position="1"/>
        <end position="25"/>
    </location>
</feature>
<dbReference type="EMBL" id="GFAY01000435">
    <property type="protein sequence ID" value="JAV45215.1"/>
    <property type="molecule type" value="Transcribed_RNA"/>
</dbReference>
<organism evidence="2">
    <name type="scientific">Citrus limon</name>
    <name type="common">Lemon</name>
    <name type="synonym">Citrus medica var. limon</name>
    <dbReference type="NCBI Taxonomy" id="2708"/>
    <lineage>
        <taxon>Eukaryota</taxon>
        <taxon>Viridiplantae</taxon>
        <taxon>Streptophyta</taxon>
        <taxon>Embryophyta</taxon>
        <taxon>Tracheophyta</taxon>
        <taxon>Spermatophyta</taxon>
        <taxon>Magnoliopsida</taxon>
        <taxon>eudicotyledons</taxon>
        <taxon>Gunneridae</taxon>
        <taxon>Pentapetalae</taxon>
        <taxon>rosids</taxon>
        <taxon>malvids</taxon>
        <taxon>Sapindales</taxon>
        <taxon>Rutaceae</taxon>
        <taxon>Aurantioideae</taxon>
        <taxon>Citrus</taxon>
    </lineage>
</organism>
<proteinExistence type="predicted"/>